<feature type="transmembrane region" description="Helical" evidence="2">
    <location>
        <begin position="194"/>
        <end position="213"/>
    </location>
</feature>
<evidence type="ECO:0000256" key="1">
    <source>
        <dbReference type="SAM" id="MobiDB-lite"/>
    </source>
</evidence>
<gene>
    <name evidence="3" type="ORF">SAMN05216251_102338</name>
</gene>
<dbReference type="GO" id="GO:0140359">
    <property type="term" value="F:ABC-type transporter activity"/>
    <property type="evidence" value="ECO:0007669"/>
    <property type="project" value="InterPro"/>
</dbReference>
<feature type="transmembrane region" description="Helical" evidence="2">
    <location>
        <begin position="88"/>
        <end position="110"/>
    </location>
</feature>
<dbReference type="Pfam" id="PF12679">
    <property type="entry name" value="ABC2_membrane_2"/>
    <property type="match status" value="1"/>
</dbReference>
<evidence type="ECO:0000256" key="2">
    <source>
        <dbReference type="SAM" id="Phobius"/>
    </source>
</evidence>
<dbReference type="PANTHER" id="PTHR37305:SF1">
    <property type="entry name" value="MEMBRANE PROTEIN"/>
    <property type="match status" value="1"/>
</dbReference>
<dbReference type="STRING" id="380248.SAMN05216251_102338"/>
<name>A0A1I1Z6N3_9ACTN</name>
<dbReference type="EMBL" id="FONG01000002">
    <property type="protein sequence ID" value="SFE27337.1"/>
    <property type="molecule type" value="Genomic_DNA"/>
</dbReference>
<dbReference type="AlphaFoldDB" id="A0A1I1Z6N3"/>
<feature type="transmembrane region" description="Helical" evidence="2">
    <location>
        <begin position="164"/>
        <end position="187"/>
    </location>
</feature>
<dbReference type="GO" id="GO:0005886">
    <property type="term" value="C:plasma membrane"/>
    <property type="evidence" value="ECO:0007669"/>
    <property type="project" value="UniProtKB-SubCell"/>
</dbReference>
<proteinExistence type="predicted"/>
<sequence>MPATTTPVPQTPGPGPHAGPGNGYRDGRPAARPAPRLFHPTVARLTYRALLGRRRALLLCGLPLLLLVISVAVRALTGADDSTANDMLQGFALSTMVPLVGVIAGTGAIGPEIDDGAIVYLLAKPVSRSTIVFTKFVVAIGVVAVFSAVPTLIAGIILNGNGQNIAVAFGVAAAVASVAYAAIFLMLGVLTRHAVIAGLVYALVWESVIGNVVPGARTLSVQQWALAVAQKTAHGGIVSSDVGLPTAIVLLAVVTVAATWFAGRKLRTLKLAGEE</sequence>
<evidence type="ECO:0000313" key="3">
    <source>
        <dbReference type="EMBL" id="SFE27337.1"/>
    </source>
</evidence>
<reference evidence="3 4" key="1">
    <citation type="submission" date="2016-10" db="EMBL/GenBank/DDBJ databases">
        <authorList>
            <person name="de Groot N.N."/>
        </authorList>
    </citation>
    <scope>NUCLEOTIDE SEQUENCE [LARGE SCALE GENOMIC DNA]</scope>
    <source>
        <strain evidence="3 4">CGMCC 4.3510</strain>
    </source>
</reference>
<keyword evidence="2" id="KW-0812">Transmembrane</keyword>
<feature type="transmembrane region" description="Helical" evidence="2">
    <location>
        <begin position="56"/>
        <end position="76"/>
    </location>
</feature>
<keyword evidence="2" id="KW-1133">Transmembrane helix</keyword>
<feature type="transmembrane region" description="Helical" evidence="2">
    <location>
        <begin position="242"/>
        <end position="262"/>
    </location>
</feature>
<feature type="transmembrane region" description="Helical" evidence="2">
    <location>
        <begin position="131"/>
        <end position="158"/>
    </location>
</feature>
<keyword evidence="4" id="KW-1185">Reference proteome</keyword>
<keyword evidence="2" id="KW-0472">Membrane</keyword>
<dbReference type="OrthoDB" id="5146799at2"/>
<protein>
    <submittedName>
        <fullName evidence="3">ABC-2 type transport system permease protein</fullName>
    </submittedName>
</protein>
<accession>A0A1I1Z6N3</accession>
<dbReference type="Proteomes" id="UP000199323">
    <property type="component" value="Unassembled WGS sequence"/>
</dbReference>
<evidence type="ECO:0000313" key="4">
    <source>
        <dbReference type="Proteomes" id="UP000199323"/>
    </source>
</evidence>
<organism evidence="3 4">
    <name type="scientific">Actinacidiphila alni</name>
    <dbReference type="NCBI Taxonomy" id="380248"/>
    <lineage>
        <taxon>Bacteria</taxon>
        <taxon>Bacillati</taxon>
        <taxon>Actinomycetota</taxon>
        <taxon>Actinomycetes</taxon>
        <taxon>Kitasatosporales</taxon>
        <taxon>Streptomycetaceae</taxon>
        <taxon>Actinacidiphila</taxon>
    </lineage>
</organism>
<feature type="region of interest" description="Disordered" evidence="1">
    <location>
        <begin position="1"/>
        <end position="35"/>
    </location>
</feature>
<dbReference type="PANTHER" id="PTHR37305">
    <property type="entry name" value="INTEGRAL MEMBRANE PROTEIN-RELATED"/>
    <property type="match status" value="1"/>
</dbReference>